<organism evidence="3 4">
    <name type="scientific">Rhizophlyctis rosea</name>
    <dbReference type="NCBI Taxonomy" id="64517"/>
    <lineage>
        <taxon>Eukaryota</taxon>
        <taxon>Fungi</taxon>
        <taxon>Fungi incertae sedis</taxon>
        <taxon>Chytridiomycota</taxon>
        <taxon>Chytridiomycota incertae sedis</taxon>
        <taxon>Chytridiomycetes</taxon>
        <taxon>Rhizophlyctidales</taxon>
        <taxon>Rhizophlyctidaceae</taxon>
        <taxon>Rhizophlyctis</taxon>
    </lineage>
</organism>
<dbReference type="AlphaFoldDB" id="A0AAD5S6S2"/>
<evidence type="ECO:0000313" key="3">
    <source>
        <dbReference type="EMBL" id="KAJ3044661.1"/>
    </source>
</evidence>
<accession>A0AAD5S6S2</accession>
<evidence type="ECO:0000256" key="2">
    <source>
        <dbReference type="SAM" id="SignalP"/>
    </source>
</evidence>
<evidence type="ECO:0000313" key="4">
    <source>
        <dbReference type="Proteomes" id="UP001212841"/>
    </source>
</evidence>
<proteinExistence type="predicted"/>
<feature type="compositionally biased region" description="Acidic residues" evidence="1">
    <location>
        <begin position="344"/>
        <end position="353"/>
    </location>
</feature>
<dbReference type="EMBL" id="JADGJD010001280">
    <property type="protein sequence ID" value="KAJ3044661.1"/>
    <property type="molecule type" value="Genomic_DNA"/>
</dbReference>
<gene>
    <name evidence="3" type="ORF">HK097_001410</name>
</gene>
<comment type="caution">
    <text evidence="3">The sequence shown here is derived from an EMBL/GenBank/DDBJ whole genome shotgun (WGS) entry which is preliminary data.</text>
</comment>
<keyword evidence="2" id="KW-0732">Signal</keyword>
<feature type="signal peptide" evidence="2">
    <location>
        <begin position="1"/>
        <end position="20"/>
    </location>
</feature>
<feature type="region of interest" description="Disordered" evidence="1">
    <location>
        <begin position="317"/>
        <end position="353"/>
    </location>
</feature>
<protein>
    <submittedName>
        <fullName evidence="3">Uncharacterized protein</fullName>
    </submittedName>
</protein>
<reference evidence="3" key="1">
    <citation type="submission" date="2020-05" db="EMBL/GenBank/DDBJ databases">
        <title>Phylogenomic resolution of chytrid fungi.</title>
        <authorList>
            <person name="Stajich J.E."/>
            <person name="Amses K."/>
            <person name="Simmons R."/>
            <person name="Seto K."/>
            <person name="Myers J."/>
            <person name="Bonds A."/>
            <person name="Quandt C.A."/>
            <person name="Barry K."/>
            <person name="Liu P."/>
            <person name="Grigoriev I."/>
            <person name="Longcore J.E."/>
            <person name="James T.Y."/>
        </authorList>
    </citation>
    <scope>NUCLEOTIDE SEQUENCE</scope>
    <source>
        <strain evidence="3">JEL0318</strain>
    </source>
</reference>
<feature type="chain" id="PRO_5042032143" evidence="2">
    <location>
        <begin position="21"/>
        <end position="454"/>
    </location>
</feature>
<keyword evidence="4" id="KW-1185">Reference proteome</keyword>
<sequence>MLRRFGRLIVCLAVVGMVLGQDGGPAGEDVHVSSPNQELCGDEQSDHNSAWNKCGDYPDWDNYHPDWDKDHPDWDNDYHRQCTYTYTETETVYLSPIVTTIVENPYTETDYVTPIVTTVYSPETTTVYLAPIVTTVLECTTTPGERPTTTPVAGADLEGRGMNVELERRQVSPTVSPTTTTTTTTPTTPSRDSPTSIIVIPPSPAVPTTFIVSITSIIGTHSPTTTTISPTTIIPATTTTATTGLIARLHKRQPPPTSPTTLSTSSLPFLPPFTGTPTVTTTTSTTTSPTPTPTRRAINNADENGSGLFARLRKRQPPPIRSRTCPCRSMMPTPAPTVIGNEASNDDENASEEDMEAAFNKFRHHQESDHENPHQLKKRQSVITVITGSFITSIASATPTTGTTATTTETTTTSTTETSTTSETHTTTETATGTARLPTITPRALFGRRRVKHL</sequence>
<dbReference type="Proteomes" id="UP001212841">
    <property type="component" value="Unassembled WGS sequence"/>
</dbReference>
<feature type="region of interest" description="Disordered" evidence="1">
    <location>
        <begin position="399"/>
        <end position="433"/>
    </location>
</feature>
<feature type="compositionally biased region" description="Low complexity" evidence="1">
    <location>
        <begin position="259"/>
        <end position="289"/>
    </location>
</feature>
<feature type="compositionally biased region" description="Low complexity" evidence="1">
    <location>
        <begin position="172"/>
        <end position="196"/>
    </location>
</feature>
<feature type="region of interest" description="Disordered" evidence="1">
    <location>
        <begin position="169"/>
        <end position="196"/>
    </location>
</feature>
<feature type="region of interest" description="Disordered" evidence="1">
    <location>
        <begin position="251"/>
        <end position="302"/>
    </location>
</feature>
<name>A0AAD5S6S2_9FUNG</name>
<evidence type="ECO:0000256" key="1">
    <source>
        <dbReference type="SAM" id="MobiDB-lite"/>
    </source>
</evidence>